<comment type="caution">
    <text evidence="2">The sequence shown here is derived from an EMBL/GenBank/DDBJ whole genome shotgun (WGS) entry which is preliminary data.</text>
</comment>
<feature type="chain" id="PRO_5040423535" description="Secreted protein" evidence="1">
    <location>
        <begin position="28"/>
        <end position="124"/>
    </location>
</feature>
<evidence type="ECO:0008006" key="4">
    <source>
        <dbReference type="Google" id="ProtNLM"/>
    </source>
</evidence>
<dbReference type="EMBL" id="JAGPXC010000001">
    <property type="protein sequence ID" value="KAH6660070.1"/>
    <property type="molecule type" value="Genomic_DNA"/>
</dbReference>
<feature type="signal peptide" evidence="1">
    <location>
        <begin position="1"/>
        <end position="27"/>
    </location>
</feature>
<reference evidence="2" key="1">
    <citation type="journal article" date="2021" name="Nat. Commun.">
        <title>Genetic determinants of endophytism in the Arabidopsis root mycobiome.</title>
        <authorList>
            <person name="Mesny F."/>
            <person name="Miyauchi S."/>
            <person name="Thiergart T."/>
            <person name="Pickel B."/>
            <person name="Atanasova L."/>
            <person name="Karlsson M."/>
            <person name="Huettel B."/>
            <person name="Barry K.W."/>
            <person name="Haridas S."/>
            <person name="Chen C."/>
            <person name="Bauer D."/>
            <person name="Andreopoulos W."/>
            <person name="Pangilinan J."/>
            <person name="LaButti K."/>
            <person name="Riley R."/>
            <person name="Lipzen A."/>
            <person name="Clum A."/>
            <person name="Drula E."/>
            <person name="Henrissat B."/>
            <person name="Kohler A."/>
            <person name="Grigoriev I.V."/>
            <person name="Martin F.M."/>
            <person name="Hacquard S."/>
        </authorList>
    </citation>
    <scope>NUCLEOTIDE SEQUENCE</scope>
    <source>
        <strain evidence="2">MPI-SDFR-AT-0073</strain>
    </source>
</reference>
<keyword evidence="3" id="KW-1185">Reference proteome</keyword>
<dbReference type="RefSeq" id="XP_045964201.1">
    <property type="nucleotide sequence ID" value="XM_046096604.1"/>
</dbReference>
<evidence type="ECO:0000256" key="1">
    <source>
        <dbReference type="SAM" id="SignalP"/>
    </source>
</evidence>
<organism evidence="2 3">
    <name type="scientific">Truncatella angustata</name>
    <dbReference type="NCBI Taxonomy" id="152316"/>
    <lineage>
        <taxon>Eukaryota</taxon>
        <taxon>Fungi</taxon>
        <taxon>Dikarya</taxon>
        <taxon>Ascomycota</taxon>
        <taxon>Pezizomycotina</taxon>
        <taxon>Sordariomycetes</taxon>
        <taxon>Xylariomycetidae</taxon>
        <taxon>Amphisphaeriales</taxon>
        <taxon>Sporocadaceae</taxon>
        <taxon>Truncatella</taxon>
    </lineage>
</organism>
<proteinExistence type="predicted"/>
<evidence type="ECO:0000313" key="3">
    <source>
        <dbReference type="Proteomes" id="UP000758603"/>
    </source>
</evidence>
<dbReference type="Proteomes" id="UP000758603">
    <property type="component" value="Unassembled WGS sequence"/>
</dbReference>
<protein>
    <recommendedName>
        <fullName evidence="4">Secreted protein</fullName>
    </recommendedName>
</protein>
<dbReference type="AlphaFoldDB" id="A0A9P8UXA3"/>
<keyword evidence="1" id="KW-0732">Signal</keyword>
<name>A0A9P8UXA3_9PEZI</name>
<evidence type="ECO:0000313" key="2">
    <source>
        <dbReference type="EMBL" id="KAH6660070.1"/>
    </source>
</evidence>
<gene>
    <name evidence="2" type="ORF">BKA67DRAFT_38874</name>
</gene>
<sequence>MSVRSWAHTATLSTTLRALLIPTGTFAGTDVVTGFRWNCELQGLRCYNQNGSREAHRTRQIRNGTVWLRLCEQKHNTQRVPTSRNNSLSKLGREYPQVLAAVKSTLKSVNSSDHNQSPPPQNGC</sequence>
<dbReference type="GeneID" id="70125496"/>
<accession>A0A9P8UXA3</accession>